<name>A0A3L8SY47_CHLGU</name>
<sequence>MSKGQRSYQEEVAMSQPEEVNDRVEGAVDAGQHKANLWGIHELVAQEVQEDEDTERHSENEEEEDGEHDDGEESACLEGLGAALDPQEEGEAEEQHEGCTDKEIQGSNGDEQALADPARGANGAQSISQSVQQQGQGPEQAGHHGRQVLWAVCPAPDGRQHGQAALNADGCQQVQARAIHEEIQEEEYPELHPHVELHQVLHSLHSDAQQVSEVSSRQVQDVDSEVVPANAEAQVPQDQAVPYHPTGSTQQAEALHELEDSVGWLGLSHSPALTLPPPCSLSPNKVTHYFCYIHPLLPLACADTHTKGLATVANSGVRSVSCFLLLVMS</sequence>
<proteinExistence type="predicted"/>
<dbReference type="OrthoDB" id="10017003at2759"/>
<reference evidence="2 3" key="1">
    <citation type="journal article" date="2018" name="Proc. R. Soc. B">
        <title>A non-coding region near Follistatin controls head colour polymorphism in the Gouldian finch.</title>
        <authorList>
            <person name="Toomey M.B."/>
            <person name="Marques C.I."/>
            <person name="Andrade P."/>
            <person name="Araujo P.M."/>
            <person name="Sabatino S."/>
            <person name="Gazda M.A."/>
            <person name="Afonso S."/>
            <person name="Lopes R.J."/>
            <person name="Corbo J.C."/>
            <person name="Carneiro M."/>
        </authorList>
    </citation>
    <scope>NUCLEOTIDE SEQUENCE [LARGE SCALE GENOMIC DNA]</scope>
    <source>
        <strain evidence="2">Red01</strain>
        <tissue evidence="2">Muscle</tissue>
    </source>
</reference>
<feature type="compositionally biased region" description="Acidic residues" evidence="1">
    <location>
        <begin position="60"/>
        <end position="75"/>
    </location>
</feature>
<dbReference type="EMBL" id="QUSF01000004">
    <property type="protein sequence ID" value="RLW10351.1"/>
    <property type="molecule type" value="Genomic_DNA"/>
</dbReference>
<feature type="compositionally biased region" description="Low complexity" evidence="1">
    <location>
        <begin position="123"/>
        <end position="140"/>
    </location>
</feature>
<keyword evidence="3" id="KW-1185">Reference proteome</keyword>
<dbReference type="AlphaFoldDB" id="A0A3L8SY47"/>
<gene>
    <name evidence="2" type="ORF">DV515_00002540</name>
</gene>
<protein>
    <submittedName>
        <fullName evidence="2">Uncharacterized protein</fullName>
    </submittedName>
</protein>
<comment type="caution">
    <text evidence="2">The sequence shown here is derived from an EMBL/GenBank/DDBJ whole genome shotgun (WGS) entry which is preliminary data.</text>
</comment>
<evidence type="ECO:0000313" key="3">
    <source>
        <dbReference type="Proteomes" id="UP000276834"/>
    </source>
</evidence>
<feature type="compositionally biased region" description="Basic and acidic residues" evidence="1">
    <location>
        <begin position="93"/>
        <end position="104"/>
    </location>
</feature>
<organism evidence="2 3">
    <name type="scientific">Chloebia gouldiae</name>
    <name type="common">Gouldian finch</name>
    <name type="synonym">Erythrura gouldiae</name>
    <dbReference type="NCBI Taxonomy" id="44316"/>
    <lineage>
        <taxon>Eukaryota</taxon>
        <taxon>Metazoa</taxon>
        <taxon>Chordata</taxon>
        <taxon>Craniata</taxon>
        <taxon>Vertebrata</taxon>
        <taxon>Euteleostomi</taxon>
        <taxon>Archelosauria</taxon>
        <taxon>Archosauria</taxon>
        <taxon>Dinosauria</taxon>
        <taxon>Saurischia</taxon>
        <taxon>Theropoda</taxon>
        <taxon>Coelurosauria</taxon>
        <taxon>Aves</taxon>
        <taxon>Neognathae</taxon>
        <taxon>Neoaves</taxon>
        <taxon>Telluraves</taxon>
        <taxon>Australaves</taxon>
        <taxon>Passeriformes</taxon>
        <taxon>Passeroidea</taxon>
        <taxon>Passeridae</taxon>
        <taxon>Chloebia</taxon>
    </lineage>
</organism>
<dbReference type="Proteomes" id="UP000276834">
    <property type="component" value="Unassembled WGS sequence"/>
</dbReference>
<accession>A0A3L8SY47</accession>
<evidence type="ECO:0000313" key="2">
    <source>
        <dbReference type="EMBL" id="RLW10351.1"/>
    </source>
</evidence>
<feature type="region of interest" description="Disordered" evidence="1">
    <location>
        <begin position="1"/>
        <end position="28"/>
    </location>
</feature>
<evidence type="ECO:0000256" key="1">
    <source>
        <dbReference type="SAM" id="MobiDB-lite"/>
    </source>
</evidence>
<dbReference type="STRING" id="44316.ENSEGOP00005004205"/>
<feature type="region of interest" description="Disordered" evidence="1">
    <location>
        <begin position="42"/>
        <end position="144"/>
    </location>
</feature>